<gene>
    <name evidence="1" type="primary">jg5453</name>
    <name evidence="1" type="ORF">PAEG_LOCUS23835</name>
</gene>
<keyword evidence="2" id="KW-1185">Reference proteome</keyword>
<dbReference type="EMBL" id="CAKXAJ010026182">
    <property type="protein sequence ID" value="CAH2261059.1"/>
    <property type="molecule type" value="Genomic_DNA"/>
</dbReference>
<dbReference type="OrthoDB" id="407509at2759"/>
<reference evidence="1" key="1">
    <citation type="submission" date="2022-03" db="EMBL/GenBank/DDBJ databases">
        <authorList>
            <person name="Lindestad O."/>
        </authorList>
    </citation>
    <scope>NUCLEOTIDE SEQUENCE</scope>
</reference>
<sequence>MERSMLGVKLSDKLNNQKLRKRTGVSDALRQIIWLKWKWAGHVCRANTISWTKILTEWLPRNKKRKRGRPRKRWADVFTQVCGPLWMRNAKERREWRELGEAYAREATSTTTQQNK</sequence>
<comment type="caution">
    <text evidence="1">The sequence shown here is derived from an EMBL/GenBank/DDBJ whole genome shotgun (WGS) entry which is preliminary data.</text>
</comment>
<dbReference type="Proteomes" id="UP000838756">
    <property type="component" value="Unassembled WGS sequence"/>
</dbReference>
<proteinExistence type="predicted"/>
<dbReference type="AlphaFoldDB" id="A0A8S4SJE4"/>
<protein>
    <submittedName>
        <fullName evidence="1">Jg5453 protein</fullName>
    </submittedName>
</protein>
<accession>A0A8S4SJE4</accession>
<name>A0A8S4SJE4_9NEOP</name>
<evidence type="ECO:0000313" key="1">
    <source>
        <dbReference type="EMBL" id="CAH2261059.1"/>
    </source>
</evidence>
<organism evidence="1 2">
    <name type="scientific">Pararge aegeria aegeria</name>
    <dbReference type="NCBI Taxonomy" id="348720"/>
    <lineage>
        <taxon>Eukaryota</taxon>
        <taxon>Metazoa</taxon>
        <taxon>Ecdysozoa</taxon>
        <taxon>Arthropoda</taxon>
        <taxon>Hexapoda</taxon>
        <taxon>Insecta</taxon>
        <taxon>Pterygota</taxon>
        <taxon>Neoptera</taxon>
        <taxon>Endopterygota</taxon>
        <taxon>Lepidoptera</taxon>
        <taxon>Glossata</taxon>
        <taxon>Ditrysia</taxon>
        <taxon>Papilionoidea</taxon>
        <taxon>Nymphalidae</taxon>
        <taxon>Satyrinae</taxon>
        <taxon>Satyrini</taxon>
        <taxon>Parargina</taxon>
        <taxon>Pararge</taxon>
    </lineage>
</organism>
<evidence type="ECO:0000313" key="2">
    <source>
        <dbReference type="Proteomes" id="UP000838756"/>
    </source>
</evidence>